<feature type="region of interest" description="Disordered" evidence="1">
    <location>
        <begin position="57"/>
        <end position="83"/>
    </location>
</feature>
<evidence type="ECO:0000313" key="2">
    <source>
        <dbReference type="EMBL" id="MCD2192053.1"/>
    </source>
</evidence>
<feature type="compositionally biased region" description="Low complexity" evidence="1">
    <location>
        <begin position="57"/>
        <end position="69"/>
    </location>
</feature>
<evidence type="ECO:0000313" key="3">
    <source>
        <dbReference type="Proteomes" id="UP001199469"/>
    </source>
</evidence>
<dbReference type="Proteomes" id="UP001199469">
    <property type="component" value="Unassembled WGS sequence"/>
</dbReference>
<proteinExistence type="predicted"/>
<organism evidence="2 3">
    <name type="scientific">Actinomycetospora endophytica</name>
    <dbReference type="NCBI Taxonomy" id="2291215"/>
    <lineage>
        <taxon>Bacteria</taxon>
        <taxon>Bacillati</taxon>
        <taxon>Actinomycetota</taxon>
        <taxon>Actinomycetes</taxon>
        <taxon>Pseudonocardiales</taxon>
        <taxon>Pseudonocardiaceae</taxon>
        <taxon>Actinomycetospora</taxon>
    </lineage>
</organism>
<keyword evidence="3" id="KW-1185">Reference proteome</keyword>
<evidence type="ECO:0000256" key="1">
    <source>
        <dbReference type="SAM" id="MobiDB-lite"/>
    </source>
</evidence>
<sequence>MSIGRVVGWIVVLLVLYAIITQPTQSAATTSNLASGLAHAGQQTIVFIQSVATSFTGGSTSTSYSQTHGVPSGGVSTGDGSYP</sequence>
<dbReference type="RefSeq" id="WP_230729744.1">
    <property type="nucleotide sequence ID" value="NZ_JAJNDB010000001.1"/>
</dbReference>
<comment type="caution">
    <text evidence="2">The sequence shown here is derived from an EMBL/GenBank/DDBJ whole genome shotgun (WGS) entry which is preliminary data.</text>
</comment>
<name>A0ABS8P1B8_9PSEU</name>
<protein>
    <submittedName>
        <fullName evidence="2">Uncharacterized protein</fullName>
    </submittedName>
</protein>
<gene>
    <name evidence="2" type="ORF">LQ327_01435</name>
</gene>
<accession>A0ABS8P1B8</accession>
<reference evidence="2 3" key="1">
    <citation type="submission" date="2021-11" db="EMBL/GenBank/DDBJ databases">
        <title>Draft genome sequence of Actinomycetospora sp. SF1 isolated from the rhizosphere soil.</title>
        <authorList>
            <person name="Duangmal K."/>
            <person name="Chantavorakit T."/>
        </authorList>
    </citation>
    <scope>NUCLEOTIDE SEQUENCE [LARGE SCALE GENOMIC DNA]</scope>
    <source>
        <strain evidence="2 3">TBRC 5722</strain>
    </source>
</reference>
<dbReference type="EMBL" id="JAJNDB010000001">
    <property type="protein sequence ID" value="MCD2192053.1"/>
    <property type="molecule type" value="Genomic_DNA"/>
</dbReference>